<gene>
    <name evidence="1" type="ORF">CIK84_07410</name>
</gene>
<name>A0A2N7S5E3_9MICC</name>
<dbReference type="EMBL" id="PNQX01000001">
    <property type="protein sequence ID" value="PMQ21370.1"/>
    <property type="molecule type" value="Genomic_DNA"/>
</dbReference>
<dbReference type="RefSeq" id="WP_102597960.1">
    <property type="nucleotide sequence ID" value="NZ_PNQX01000001.1"/>
</dbReference>
<protein>
    <recommendedName>
        <fullName evidence="3">Phage gp6-like head-tail connector protein</fullName>
    </recommendedName>
</protein>
<reference evidence="1 2" key="1">
    <citation type="journal article" date="2017" name="Elife">
        <title>Extensive horizontal gene transfer in cheese-associated bacteria.</title>
        <authorList>
            <person name="Bonham K.S."/>
            <person name="Wolfe B.E."/>
            <person name="Dutton R.J."/>
        </authorList>
    </citation>
    <scope>NUCLEOTIDE SEQUENCE [LARGE SCALE GENOMIC DNA]</scope>
    <source>
        <strain evidence="1 2">JB182</strain>
    </source>
</reference>
<dbReference type="Proteomes" id="UP000235739">
    <property type="component" value="Unassembled WGS sequence"/>
</dbReference>
<organism evidence="1 2">
    <name type="scientific">Glutamicibacter arilaitensis</name>
    <dbReference type="NCBI Taxonomy" id="256701"/>
    <lineage>
        <taxon>Bacteria</taxon>
        <taxon>Bacillati</taxon>
        <taxon>Actinomycetota</taxon>
        <taxon>Actinomycetes</taxon>
        <taxon>Micrococcales</taxon>
        <taxon>Micrococcaceae</taxon>
        <taxon>Glutamicibacter</taxon>
    </lineage>
</organism>
<sequence length="109" mass="12016">MVTAQQVIDWLELRTVTTDDAHLALIVPAVNAYVGALPSIDRVTDTEGNTQWAGTTHLGAVMLASRLYRRKNSPHGIESVGDMSTYVSRYDSDISRLLNIDTFRKPLVG</sequence>
<evidence type="ECO:0000313" key="1">
    <source>
        <dbReference type="EMBL" id="PMQ21370.1"/>
    </source>
</evidence>
<accession>A0A2N7S5E3</accession>
<dbReference type="AlphaFoldDB" id="A0A2N7S5E3"/>
<evidence type="ECO:0008006" key="3">
    <source>
        <dbReference type="Google" id="ProtNLM"/>
    </source>
</evidence>
<comment type="caution">
    <text evidence="1">The sequence shown here is derived from an EMBL/GenBank/DDBJ whole genome shotgun (WGS) entry which is preliminary data.</text>
</comment>
<evidence type="ECO:0000313" key="2">
    <source>
        <dbReference type="Proteomes" id="UP000235739"/>
    </source>
</evidence>
<proteinExistence type="predicted"/>